<dbReference type="AlphaFoldDB" id="A0A1D8P4I5"/>
<dbReference type="FunFam" id="3.40.50.300:FF:000134">
    <property type="entry name" value="Iron-enterobactin ABC transporter ATP-binding protein"/>
    <property type="match status" value="1"/>
</dbReference>
<keyword evidence="4" id="KW-0410">Iron transport</keyword>
<evidence type="ECO:0000256" key="8">
    <source>
        <dbReference type="ARBA" id="ARBA00023065"/>
    </source>
</evidence>
<evidence type="ECO:0000256" key="3">
    <source>
        <dbReference type="ARBA" id="ARBA00022475"/>
    </source>
</evidence>
<keyword evidence="5" id="KW-0547">Nucleotide-binding</keyword>
<accession>A0A1D8P4I5</accession>
<dbReference type="PROSITE" id="PS50893">
    <property type="entry name" value="ABC_TRANSPORTER_2"/>
    <property type="match status" value="1"/>
</dbReference>
<sequence length="268" mass="30408">MNQEKKHIILRTRNLDIGYLAKKNKTFIAEKLNITLSKGQFACLLGKNGIGKSTLLRTLTKVQSKLSGEIFVNSMNIESLSPNELARTMSLVLTEKLPESNLTVFELIALGRQPYTNWIGNLSQNDIEKINNSLKLTHIEHLTNKKFYELSDGQLQRVLISRALAQDTDIIILDEPTAHLDVLHKMETFQLLKRLAVELGKTIIVSTHEIHLAIESANELWLMTENDFITGNPRELIQNGSIQKLFSSDIVEFDSIKEKFVLKNSVKK</sequence>
<keyword evidence="6 11" id="KW-0067">ATP-binding</keyword>
<keyword evidence="2" id="KW-0813">Transport</keyword>
<dbReference type="GO" id="GO:0016887">
    <property type="term" value="F:ATP hydrolysis activity"/>
    <property type="evidence" value="ECO:0007669"/>
    <property type="project" value="InterPro"/>
</dbReference>
<evidence type="ECO:0000256" key="6">
    <source>
        <dbReference type="ARBA" id="ARBA00022840"/>
    </source>
</evidence>
<feature type="domain" description="ABC transporter" evidence="10">
    <location>
        <begin position="10"/>
        <end position="250"/>
    </location>
</feature>
<dbReference type="Proteomes" id="UP000176050">
    <property type="component" value="Chromosome"/>
</dbReference>
<proteinExistence type="predicted"/>
<evidence type="ECO:0000256" key="7">
    <source>
        <dbReference type="ARBA" id="ARBA00023004"/>
    </source>
</evidence>
<keyword evidence="8" id="KW-0406">Ion transport</keyword>
<dbReference type="KEGG" id="lul:LPB138_01400"/>
<dbReference type="Pfam" id="PF00005">
    <property type="entry name" value="ABC_tran"/>
    <property type="match status" value="1"/>
</dbReference>
<dbReference type="InterPro" id="IPR051535">
    <property type="entry name" value="Siderophore_ABC-ATPase"/>
</dbReference>
<evidence type="ECO:0000259" key="10">
    <source>
        <dbReference type="PROSITE" id="PS50893"/>
    </source>
</evidence>
<protein>
    <submittedName>
        <fullName evidence="11">ABC transporter ATP-binding protein</fullName>
    </submittedName>
</protein>
<dbReference type="OrthoDB" id="9787851at2"/>
<dbReference type="InterPro" id="IPR003593">
    <property type="entry name" value="AAA+_ATPase"/>
</dbReference>
<evidence type="ECO:0000256" key="5">
    <source>
        <dbReference type="ARBA" id="ARBA00022741"/>
    </source>
</evidence>
<dbReference type="STRING" id="1850246.LPB138_01400"/>
<evidence type="ECO:0000256" key="1">
    <source>
        <dbReference type="ARBA" id="ARBA00004202"/>
    </source>
</evidence>
<keyword evidence="9" id="KW-0472">Membrane</keyword>
<evidence type="ECO:0000256" key="2">
    <source>
        <dbReference type="ARBA" id="ARBA00022448"/>
    </source>
</evidence>
<reference evidence="11 12" key="1">
    <citation type="submission" date="2016-10" db="EMBL/GenBank/DDBJ databases">
        <title>Lutibacter sp. LPB0138, isolated from marine gastropod.</title>
        <authorList>
            <person name="Kim E."/>
            <person name="Yi H."/>
        </authorList>
    </citation>
    <scope>NUCLEOTIDE SEQUENCE [LARGE SCALE GENOMIC DNA]</scope>
    <source>
        <strain evidence="11 12">LPB0138</strain>
    </source>
</reference>
<dbReference type="GO" id="GO:0005524">
    <property type="term" value="F:ATP binding"/>
    <property type="evidence" value="ECO:0007669"/>
    <property type="project" value="UniProtKB-KW"/>
</dbReference>
<keyword evidence="3" id="KW-1003">Cell membrane</keyword>
<evidence type="ECO:0000313" key="11">
    <source>
        <dbReference type="EMBL" id="AOW19421.1"/>
    </source>
</evidence>
<dbReference type="PANTHER" id="PTHR42771:SF2">
    <property type="entry name" value="IRON(3+)-HYDROXAMATE IMPORT ATP-BINDING PROTEIN FHUC"/>
    <property type="match status" value="1"/>
</dbReference>
<dbReference type="PANTHER" id="PTHR42771">
    <property type="entry name" value="IRON(3+)-HYDROXAMATE IMPORT ATP-BINDING PROTEIN FHUC"/>
    <property type="match status" value="1"/>
</dbReference>
<organism evidence="11 12">
    <name type="scientific">Urechidicola croceus</name>
    <dbReference type="NCBI Taxonomy" id="1850246"/>
    <lineage>
        <taxon>Bacteria</taxon>
        <taxon>Pseudomonadati</taxon>
        <taxon>Bacteroidota</taxon>
        <taxon>Flavobacteriia</taxon>
        <taxon>Flavobacteriales</taxon>
        <taxon>Flavobacteriaceae</taxon>
        <taxon>Urechidicola</taxon>
    </lineage>
</organism>
<dbReference type="EMBL" id="CP017478">
    <property type="protein sequence ID" value="AOW19421.1"/>
    <property type="molecule type" value="Genomic_DNA"/>
</dbReference>
<dbReference type="GO" id="GO:0005886">
    <property type="term" value="C:plasma membrane"/>
    <property type="evidence" value="ECO:0007669"/>
    <property type="project" value="UniProtKB-SubCell"/>
</dbReference>
<dbReference type="SUPFAM" id="SSF52540">
    <property type="entry name" value="P-loop containing nucleoside triphosphate hydrolases"/>
    <property type="match status" value="1"/>
</dbReference>
<evidence type="ECO:0000313" key="12">
    <source>
        <dbReference type="Proteomes" id="UP000176050"/>
    </source>
</evidence>
<dbReference type="InterPro" id="IPR027417">
    <property type="entry name" value="P-loop_NTPase"/>
</dbReference>
<dbReference type="SMART" id="SM00382">
    <property type="entry name" value="AAA"/>
    <property type="match status" value="1"/>
</dbReference>
<gene>
    <name evidence="11" type="ORF">LPB138_01400</name>
</gene>
<dbReference type="RefSeq" id="WP_070235537.1">
    <property type="nucleotide sequence ID" value="NZ_CP017478.1"/>
</dbReference>
<dbReference type="Gene3D" id="3.40.50.300">
    <property type="entry name" value="P-loop containing nucleotide triphosphate hydrolases"/>
    <property type="match status" value="1"/>
</dbReference>
<dbReference type="GO" id="GO:0006826">
    <property type="term" value="P:iron ion transport"/>
    <property type="evidence" value="ECO:0007669"/>
    <property type="project" value="UniProtKB-KW"/>
</dbReference>
<name>A0A1D8P4I5_9FLAO</name>
<comment type="subcellular location">
    <subcellularLocation>
        <location evidence="1">Cell membrane</location>
        <topology evidence="1">Peripheral membrane protein</topology>
    </subcellularLocation>
</comment>
<keyword evidence="7" id="KW-0408">Iron</keyword>
<evidence type="ECO:0000256" key="9">
    <source>
        <dbReference type="ARBA" id="ARBA00023136"/>
    </source>
</evidence>
<dbReference type="InterPro" id="IPR003439">
    <property type="entry name" value="ABC_transporter-like_ATP-bd"/>
</dbReference>
<dbReference type="CDD" id="cd03214">
    <property type="entry name" value="ABC_Iron-Siderophores_B12_Hemin"/>
    <property type="match status" value="1"/>
</dbReference>
<evidence type="ECO:0000256" key="4">
    <source>
        <dbReference type="ARBA" id="ARBA00022496"/>
    </source>
</evidence>
<keyword evidence="12" id="KW-1185">Reference proteome</keyword>